<evidence type="ECO:0000313" key="11">
    <source>
        <dbReference type="Proteomes" id="UP000318102"/>
    </source>
</evidence>
<feature type="transmembrane region" description="Helical" evidence="8">
    <location>
        <begin position="42"/>
        <end position="60"/>
    </location>
</feature>
<dbReference type="GO" id="GO:0015528">
    <property type="term" value="F:lactose:proton symporter activity"/>
    <property type="evidence" value="ECO:0007669"/>
    <property type="project" value="TreeGrafter"/>
</dbReference>
<evidence type="ECO:0000313" key="10">
    <source>
        <dbReference type="EMBL" id="TVX87088.1"/>
    </source>
</evidence>
<feature type="transmembrane region" description="Helical" evidence="8">
    <location>
        <begin position="12"/>
        <end position="30"/>
    </location>
</feature>
<organism evidence="10 11">
    <name type="scientific">Paenibacillus agilis</name>
    <dbReference type="NCBI Taxonomy" id="3020863"/>
    <lineage>
        <taxon>Bacteria</taxon>
        <taxon>Bacillati</taxon>
        <taxon>Bacillota</taxon>
        <taxon>Bacilli</taxon>
        <taxon>Bacillales</taxon>
        <taxon>Paenibacillaceae</taxon>
        <taxon>Paenibacillus</taxon>
    </lineage>
</organism>
<dbReference type="PIRSF" id="PIRSF004925">
    <property type="entry name" value="HcaT"/>
    <property type="match status" value="1"/>
</dbReference>
<feature type="domain" description="Major facilitator superfamily associated" evidence="9">
    <location>
        <begin position="5"/>
        <end position="368"/>
    </location>
</feature>
<dbReference type="Gene3D" id="1.20.1250.20">
    <property type="entry name" value="MFS general substrate transporter like domains"/>
    <property type="match status" value="2"/>
</dbReference>
<dbReference type="AlphaFoldDB" id="A0A559IHH3"/>
<dbReference type="GO" id="GO:0030395">
    <property type="term" value="F:lactose binding"/>
    <property type="evidence" value="ECO:0007669"/>
    <property type="project" value="TreeGrafter"/>
</dbReference>
<evidence type="ECO:0000256" key="3">
    <source>
        <dbReference type="ARBA" id="ARBA00022475"/>
    </source>
</evidence>
<evidence type="ECO:0000256" key="4">
    <source>
        <dbReference type="ARBA" id="ARBA00022519"/>
    </source>
</evidence>
<feature type="transmembrane region" description="Helical" evidence="8">
    <location>
        <begin position="67"/>
        <end position="86"/>
    </location>
</feature>
<feature type="transmembrane region" description="Helical" evidence="8">
    <location>
        <begin position="246"/>
        <end position="265"/>
    </location>
</feature>
<dbReference type="Pfam" id="PF12832">
    <property type="entry name" value="MFS_1_like"/>
    <property type="match status" value="1"/>
</dbReference>
<evidence type="ECO:0000256" key="2">
    <source>
        <dbReference type="ARBA" id="ARBA00022448"/>
    </source>
</evidence>
<dbReference type="InterPro" id="IPR024989">
    <property type="entry name" value="MFS_assoc_dom"/>
</dbReference>
<comment type="caution">
    <text evidence="10">The sequence shown here is derived from an EMBL/GenBank/DDBJ whole genome shotgun (WGS) entry which is preliminary data.</text>
</comment>
<dbReference type="InterPro" id="IPR036259">
    <property type="entry name" value="MFS_trans_sf"/>
</dbReference>
<feature type="transmembrane region" description="Helical" evidence="8">
    <location>
        <begin position="132"/>
        <end position="149"/>
    </location>
</feature>
<keyword evidence="2" id="KW-0813">Transport</keyword>
<accession>A0A559IHH3</accession>
<feature type="transmembrane region" description="Helical" evidence="8">
    <location>
        <begin position="277"/>
        <end position="296"/>
    </location>
</feature>
<dbReference type="OrthoDB" id="1650886at2"/>
<comment type="subcellular location">
    <subcellularLocation>
        <location evidence="1">Cell inner membrane</location>
        <topology evidence="1">Multi-pass membrane protein</topology>
    </subcellularLocation>
</comment>
<reference evidence="10 11" key="1">
    <citation type="submission" date="2019-07" db="EMBL/GenBank/DDBJ databases">
        <authorList>
            <person name="Kim J."/>
        </authorList>
    </citation>
    <scope>NUCLEOTIDE SEQUENCE [LARGE SCALE GENOMIC DNA]</scope>
    <source>
        <strain evidence="10 11">N4</strain>
    </source>
</reference>
<sequence length="408" mass="44888">MVNSIQLKMVHTLFHSTNSVFIPYLPLLLLQRGFSTTETSTLLMLGPFIAMFAQPVAGMISDRIGAVRPLLLSLWVLMGICGTTLFLTTDSYITIASLLIMYIFFMPTVSLLDALTVKMAPLLGTSYSSIRLWGSVGFCLMLVGMGMFFDQIGGVSALLWVFLSIWSGVMIMFLIMREPEATTSERDKVEEASKPRTLNWKSARQVFANPTLLVFFGMLMLIAIPHRMNDGLLSIHLQAEGGTGNHISWAWAVAGASEIIGFFFMGNIVKRFSMQRMLLIVSILYTIRWGLCVWFTDPWAIVAIQAMHAITFVAVWVTSIEFVARILPREMNATGQALLNMLFIGVAGIAGGSIGGALHESYGGAGMYSFGIVSAALAAIGFMIWSNQSKARKQKYNKVSHKQVSSSL</sequence>
<feature type="transmembrane region" description="Helical" evidence="8">
    <location>
        <begin position="206"/>
        <end position="226"/>
    </location>
</feature>
<protein>
    <submittedName>
        <fullName evidence="10">MFS transporter</fullName>
    </submittedName>
</protein>
<dbReference type="GO" id="GO:0005886">
    <property type="term" value="C:plasma membrane"/>
    <property type="evidence" value="ECO:0007669"/>
    <property type="project" value="UniProtKB-SubCell"/>
</dbReference>
<evidence type="ECO:0000256" key="8">
    <source>
        <dbReference type="SAM" id="Phobius"/>
    </source>
</evidence>
<evidence type="ECO:0000256" key="6">
    <source>
        <dbReference type="ARBA" id="ARBA00022989"/>
    </source>
</evidence>
<evidence type="ECO:0000259" key="9">
    <source>
        <dbReference type="Pfam" id="PF12832"/>
    </source>
</evidence>
<dbReference type="PANTHER" id="PTHR23522:SF10">
    <property type="entry name" value="3-PHENYLPROPIONIC ACID TRANSPORTER-RELATED"/>
    <property type="match status" value="1"/>
</dbReference>
<dbReference type="EMBL" id="VNJK01000004">
    <property type="protein sequence ID" value="TVX87088.1"/>
    <property type="molecule type" value="Genomic_DNA"/>
</dbReference>
<feature type="transmembrane region" description="Helical" evidence="8">
    <location>
        <begin position="92"/>
        <end position="112"/>
    </location>
</feature>
<proteinExistence type="predicted"/>
<dbReference type="InterPro" id="IPR026032">
    <property type="entry name" value="HcaT-like"/>
</dbReference>
<evidence type="ECO:0000256" key="7">
    <source>
        <dbReference type="ARBA" id="ARBA00023136"/>
    </source>
</evidence>
<gene>
    <name evidence="10" type="ORF">FPZ44_21555</name>
</gene>
<dbReference type="SUPFAM" id="SSF103473">
    <property type="entry name" value="MFS general substrate transporter"/>
    <property type="match status" value="1"/>
</dbReference>
<keyword evidence="6 8" id="KW-1133">Transmembrane helix</keyword>
<feature type="transmembrane region" description="Helical" evidence="8">
    <location>
        <begin position="302"/>
        <end position="327"/>
    </location>
</feature>
<evidence type="ECO:0000256" key="1">
    <source>
        <dbReference type="ARBA" id="ARBA00004429"/>
    </source>
</evidence>
<keyword evidence="4" id="KW-0997">Cell inner membrane</keyword>
<keyword evidence="3" id="KW-1003">Cell membrane</keyword>
<feature type="transmembrane region" description="Helical" evidence="8">
    <location>
        <begin position="339"/>
        <end position="359"/>
    </location>
</feature>
<keyword evidence="7 8" id="KW-0472">Membrane</keyword>
<feature type="transmembrane region" description="Helical" evidence="8">
    <location>
        <begin position="365"/>
        <end position="385"/>
    </location>
</feature>
<name>A0A559IHH3_9BACL</name>
<keyword evidence="5 8" id="KW-0812">Transmembrane</keyword>
<keyword evidence="11" id="KW-1185">Reference proteome</keyword>
<dbReference type="PANTHER" id="PTHR23522">
    <property type="entry name" value="BLL5896 PROTEIN"/>
    <property type="match status" value="1"/>
</dbReference>
<feature type="transmembrane region" description="Helical" evidence="8">
    <location>
        <begin position="155"/>
        <end position="176"/>
    </location>
</feature>
<evidence type="ECO:0000256" key="5">
    <source>
        <dbReference type="ARBA" id="ARBA00022692"/>
    </source>
</evidence>
<dbReference type="Proteomes" id="UP000318102">
    <property type="component" value="Unassembled WGS sequence"/>
</dbReference>